<keyword evidence="1" id="KW-1133">Transmembrane helix</keyword>
<gene>
    <name evidence="2" type="ORF">CNMCM5793_003933</name>
    <name evidence="3" type="ORF">CNMCM6106_004175</name>
</gene>
<accession>A0A8H6Q9Y8</accession>
<evidence type="ECO:0000313" key="2">
    <source>
        <dbReference type="EMBL" id="KAF7130998.1"/>
    </source>
</evidence>
<dbReference type="OrthoDB" id="115435at2759"/>
<organism evidence="3 5">
    <name type="scientific">Aspergillus hiratsukae</name>
    <dbReference type="NCBI Taxonomy" id="1194566"/>
    <lineage>
        <taxon>Eukaryota</taxon>
        <taxon>Fungi</taxon>
        <taxon>Dikarya</taxon>
        <taxon>Ascomycota</taxon>
        <taxon>Pezizomycotina</taxon>
        <taxon>Eurotiomycetes</taxon>
        <taxon>Eurotiomycetidae</taxon>
        <taxon>Eurotiales</taxon>
        <taxon>Aspergillaceae</taxon>
        <taxon>Aspergillus</taxon>
        <taxon>Aspergillus subgen. Fumigati</taxon>
    </lineage>
</organism>
<evidence type="ECO:0000256" key="1">
    <source>
        <dbReference type="SAM" id="Phobius"/>
    </source>
</evidence>
<dbReference type="Proteomes" id="UP000630445">
    <property type="component" value="Unassembled WGS sequence"/>
</dbReference>
<sequence>MATIPLHSLKVDAVVVDGNWLMVLSFVAVMFYIFMNSTWLIEKQRGYNARHAALVAPAAPVVNHYYYGNRGCNCVGSANKPLPPANPPPPPSPYEETWFIRRSSSLTFIVSEFGTTKPRPPQGHQFGSVSFILRP</sequence>
<comment type="caution">
    <text evidence="3">The sequence shown here is derived from an EMBL/GenBank/DDBJ whole genome shotgun (WGS) entry which is preliminary data.</text>
</comment>
<protein>
    <submittedName>
        <fullName evidence="3">Uncharacterized protein</fullName>
    </submittedName>
</protein>
<evidence type="ECO:0000313" key="5">
    <source>
        <dbReference type="Proteomes" id="UP000662466"/>
    </source>
</evidence>
<evidence type="ECO:0000313" key="4">
    <source>
        <dbReference type="Proteomes" id="UP000630445"/>
    </source>
</evidence>
<proteinExistence type="predicted"/>
<reference evidence="3" key="1">
    <citation type="submission" date="2020-06" db="EMBL/GenBank/DDBJ databases">
        <title>Draft genome sequences of strains closely related to Aspergillus parafelis and Aspergillus hiratsukae.</title>
        <authorList>
            <person name="Dos Santos R.A.C."/>
            <person name="Rivero-Menendez O."/>
            <person name="Steenwyk J.L."/>
            <person name="Mead M.E."/>
            <person name="Goldman G.H."/>
            <person name="Alastruey-Izquierdo A."/>
            <person name="Rokas A."/>
        </authorList>
    </citation>
    <scope>NUCLEOTIDE SEQUENCE</scope>
    <source>
        <strain evidence="2">CNM-CM5793</strain>
        <strain evidence="3">CNM-CM6106</strain>
    </source>
</reference>
<feature type="transmembrane region" description="Helical" evidence="1">
    <location>
        <begin position="20"/>
        <end position="41"/>
    </location>
</feature>
<dbReference type="Proteomes" id="UP000662466">
    <property type="component" value="Unassembled WGS sequence"/>
</dbReference>
<evidence type="ECO:0000313" key="3">
    <source>
        <dbReference type="EMBL" id="KAF7169226.1"/>
    </source>
</evidence>
<keyword evidence="4" id="KW-1185">Reference proteome</keyword>
<dbReference type="AlphaFoldDB" id="A0A8H6Q9Y8"/>
<dbReference type="EMBL" id="JACBAF010002047">
    <property type="protein sequence ID" value="KAF7169226.1"/>
    <property type="molecule type" value="Genomic_DNA"/>
</dbReference>
<dbReference type="EMBL" id="JACBAD010001884">
    <property type="protein sequence ID" value="KAF7130998.1"/>
    <property type="molecule type" value="Genomic_DNA"/>
</dbReference>
<keyword evidence="1" id="KW-0472">Membrane</keyword>
<keyword evidence="1" id="KW-0812">Transmembrane</keyword>
<name>A0A8H6Q9Y8_9EURO</name>